<comment type="caution">
    <text evidence="1">The sequence shown here is derived from an EMBL/GenBank/DDBJ whole genome shotgun (WGS) entry which is preliminary data.</text>
</comment>
<dbReference type="RefSeq" id="WP_010310085.1">
    <property type="nucleotide sequence ID" value="NZ_CP061007.1"/>
</dbReference>
<keyword evidence="2" id="KW-1185">Reference proteome</keyword>
<organism evidence="1 2">
    <name type="scientific">Saccharopolyspora spinosa</name>
    <dbReference type="NCBI Taxonomy" id="60894"/>
    <lineage>
        <taxon>Bacteria</taxon>
        <taxon>Bacillati</taxon>
        <taxon>Actinomycetota</taxon>
        <taxon>Actinomycetes</taxon>
        <taxon>Pseudonocardiales</taxon>
        <taxon>Pseudonocardiaceae</taxon>
        <taxon>Saccharopolyspora</taxon>
    </lineage>
</organism>
<protein>
    <submittedName>
        <fullName evidence="1">Uncharacterized protein</fullName>
    </submittedName>
</protein>
<evidence type="ECO:0000313" key="1">
    <source>
        <dbReference type="EMBL" id="PKW18608.1"/>
    </source>
</evidence>
<reference evidence="1" key="1">
    <citation type="submission" date="2017-12" db="EMBL/GenBank/DDBJ databases">
        <title>Sequencing the genomes of 1000 Actinobacteria strains.</title>
        <authorList>
            <person name="Klenk H.-P."/>
        </authorList>
    </citation>
    <scope>NUCLEOTIDE SEQUENCE [LARGE SCALE GENOMIC DNA]</scope>
    <source>
        <strain evidence="1">DSM 44228</strain>
    </source>
</reference>
<dbReference type="STRING" id="994479.GCA_000194155_04821"/>
<sequence>MTAARKRTRRSARAAGTRFERAITDFLTAHVDDRIDRRPSNGAKDSARVQLTGWAAEAETERGKDDAVAAVVIVHNRHWGADPDSSGSPAPSPT</sequence>
<evidence type="ECO:0000313" key="2">
    <source>
        <dbReference type="Proteomes" id="UP000233786"/>
    </source>
</evidence>
<gene>
    <name evidence="1" type="ORF">A8926_6711</name>
</gene>
<dbReference type="AlphaFoldDB" id="A0A2N3Y6W1"/>
<name>A0A2N3Y6W1_SACSN</name>
<accession>A0A2N3Y6W1</accession>
<dbReference type="Proteomes" id="UP000233786">
    <property type="component" value="Unassembled WGS sequence"/>
</dbReference>
<dbReference type="EMBL" id="PJNB01000001">
    <property type="protein sequence ID" value="PKW18608.1"/>
    <property type="molecule type" value="Genomic_DNA"/>
</dbReference>
<proteinExistence type="predicted"/>